<dbReference type="VEuPathDB" id="FungiDB:CPAG_05188"/>
<organism evidence="2 3">
    <name type="scientific">Coccidioides posadasii RMSCC 3488</name>
    <dbReference type="NCBI Taxonomy" id="454284"/>
    <lineage>
        <taxon>Eukaryota</taxon>
        <taxon>Fungi</taxon>
        <taxon>Dikarya</taxon>
        <taxon>Ascomycota</taxon>
        <taxon>Pezizomycotina</taxon>
        <taxon>Eurotiomycetes</taxon>
        <taxon>Eurotiomycetidae</taxon>
        <taxon>Onygenales</taxon>
        <taxon>Onygenaceae</taxon>
        <taxon>Coccidioides</taxon>
    </lineage>
</organism>
<gene>
    <name evidence="2" type="ORF">CPAG_05188</name>
</gene>
<evidence type="ECO:0000313" key="3">
    <source>
        <dbReference type="Proteomes" id="UP000054567"/>
    </source>
</evidence>
<dbReference type="Proteomes" id="UP000054567">
    <property type="component" value="Unassembled WGS sequence"/>
</dbReference>
<feature type="signal peptide" evidence="1">
    <location>
        <begin position="1"/>
        <end position="17"/>
    </location>
</feature>
<evidence type="ECO:0008006" key="4">
    <source>
        <dbReference type="Google" id="ProtNLM"/>
    </source>
</evidence>
<protein>
    <recommendedName>
        <fullName evidence="4">Secreted protein</fullName>
    </recommendedName>
</protein>
<reference evidence="2 3" key="1">
    <citation type="submission" date="2007-06" db="EMBL/GenBank/DDBJ databases">
        <title>The Genome Sequence of Coccidioides posadasii RMSCC_3488.</title>
        <authorList>
            <consortium name="Coccidioides Genome Resources Consortium"/>
            <consortium name="The Broad Institute Genome Sequencing Platform"/>
            <person name="Henn M.R."/>
            <person name="Sykes S."/>
            <person name="Young S."/>
            <person name="Jaffe D."/>
            <person name="Berlin A."/>
            <person name="Alvarez P."/>
            <person name="Butler J."/>
            <person name="Gnerre S."/>
            <person name="Grabherr M."/>
            <person name="Mauceli E."/>
            <person name="Brockman W."/>
            <person name="Kodira C."/>
            <person name="Alvarado L."/>
            <person name="Zeng Q."/>
            <person name="Crawford M."/>
            <person name="Antoine C."/>
            <person name="Devon K."/>
            <person name="Galgiani J."/>
            <person name="Orsborn K."/>
            <person name="Lewis M.L."/>
            <person name="Nusbaum C."/>
            <person name="Galagan J."/>
            <person name="Birren B."/>
        </authorList>
    </citation>
    <scope>NUCLEOTIDE SEQUENCE [LARGE SCALE GENOMIC DNA]</scope>
    <source>
        <strain evidence="2 3">RMSCC 3488</strain>
    </source>
</reference>
<accession>A0A0J6FJ48</accession>
<reference evidence="3" key="2">
    <citation type="journal article" date="2009" name="Genome Res.">
        <title>Comparative genomic analyses of the human fungal pathogens Coccidioides and their relatives.</title>
        <authorList>
            <person name="Sharpton T.J."/>
            <person name="Stajich J.E."/>
            <person name="Rounsley S.D."/>
            <person name="Gardner M.J."/>
            <person name="Wortman J.R."/>
            <person name="Jordar V.S."/>
            <person name="Maiti R."/>
            <person name="Kodira C.D."/>
            <person name="Neafsey D.E."/>
            <person name="Zeng Q."/>
            <person name="Hung C.-Y."/>
            <person name="McMahan C."/>
            <person name="Muszewska A."/>
            <person name="Grynberg M."/>
            <person name="Mandel M.A."/>
            <person name="Kellner E.M."/>
            <person name="Barker B.M."/>
            <person name="Galgiani J.N."/>
            <person name="Orbach M.J."/>
            <person name="Kirkland T.N."/>
            <person name="Cole G.T."/>
            <person name="Henn M.R."/>
            <person name="Birren B.W."/>
            <person name="Taylor J.W."/>
        </authorList>
    </citation>
    <scope>NUCLEOTIDE SEQUENCE [LARGE SCALE GENOMIC DNA]</scope>
    <source>
        <strain evidence="3">RMSCC 3488</strain>
    </source>
</reference>
<dbReference type="AlphaFoldDB" id="A0A0J6FJ48"/>
<sequence length="120" mass="13068">MALLGITTMEALGAVAAATTSSDMACSNLVLTRNMARFQKVMLVMAETVSNRLRQDSLELGQLWTIITAKQPGTREKKKRRAVQQIDSPNWACESGTLDPLRDPLAFESDHSHGCSTFAG</sequence>
<name>A0A0J6FJ48_COCPO</name>
<keyword evidence="1" id="KW-0732">Signal</keyword>
<proteinExistence type="predicted"/>
<feature type="chain" id="PRO_5005271220" description="Secreted protein" evidence="1">
    <location>
        <begin position="18"/>
        <end position="120"/>
    </location>
</feature>
<dbReference type="EMBL" id="DS268111">
    <property type="protein sequence ID" value="KMM68864.1"/>
    <property type="molecule type" value="Genomic_DNA"/>
</dbReference>
<evidence type="ECO:0000256" key="1">
    <source>
        <dbReference type="SAM" id="SignalP"/>
    </source>
</evidence>
<evidence type="ECO:0000313" key="2">
    <source>
        <dbReference type="EMBL" id="KMM68864.1"/>
    </source>
</evidence>
<reference evidence="3" key="3">
    <citation type="journal article" date="2010" name="Genome Res.">
        <title>Population genomic sequencing of Coccidioides fungi reveals recent hybridization and transposon control.</title>
        <authorList>
            <person name="Neafsey D.E."/>
            <person name="Barker B.M."/>
            <person name="Sharpton T.J."/>
            <person name="Stajich J.E."/>
            <person name="Park D.J."/>
            <person name="Whiston E."/>
            <person name="Hung C.-Y."/>
            <person name="McMahan C."/>
            <person name="White J."/>
            <person name="Sykes S."/>
            <person name="Heiman D."/>
            <person name="Young S."/>
            <person name="Zeng Q."/>
            <person name="Abouelleil A."/>
            <person name="Aftuck L."/>
            <person name="Bessette D."/>
            <person name="Brown A."/>
            <person name="FitzGerald M."/>
            <person name="Lui A."/>
            <person name="Macdonald J.P."/>
            <person name="Priest M."/>
            <person name="Orbach M.J."/>
            <person name="Galgiani J.N."/>
            <person name="Kirkland T.N."/>
            <person name="Cole G.T."/>
            <person name="Birren B.W."/>
            <person name="Henn M.R."/>
            <person name="Taylor J.W."/>
            <person name="Rounsley S.D."/>
        </authorList>
    </citation>
    <scope>NUCLEOTIDE SEQUENCE [LARGE SCALE GENOMIC DNA]</scope>
    <source>
        <strain evidence="3">RMSCC 3488</strain>
    </source>
</reference>